<feature type="transmembrane region" description="Helical" evidence="9">
    <location>
        <begin position="90"/>
        <end position="110"/>
    </location>
</feature>
<keyword evidence="7" id="KW-0067">ATP-binding</keyword>
<proteinExistence type="predicted"/>
<name>A0A3D9ZDY9_9ACTN</name>
<evidence type="ECO:0000313" key="12">
    <source>
        <dbReference type="Proteomes" id="UP000256913"/>
    </source>
</evidence>
<dbReference type="GO" id="GO:0005524">
    <property type="term" value="F:ATP binding"/>
    <property type="evidence" value="ECO:0007669"/>
    <property type="project" value="UniProtKB-KW"/>
</dbReference>
<feature type="domain" description="Signal transduction histidine kinase subgroup 3 dimerisation and phosphoacceptor" evidence="10">
    <location>
        <begin position="277"/>
        <end position="341"/>
    </location>
</feature>
<organism evidence="11 12">
    <name type="scientific">Asanoa ferruginea</name>
    <dbReference type="NCBI Taxonomy" id="53367"/>
    <lineage>
        <taxon>Bacteria</taxon>
        <taxon>Bacillati</taxon>
        <taxon>Actinomycetota</taxon>
        <taxon>Actinomycetes</taxon>
        <taxon>Micromonosporales</taxon>
        <taxon>Micromonosporaceae</taxon>
        <taxon>Asanoa</taxon>
    </lineage>
</organism>
<dbReference type="GO" id="GO:0000155">
    <property type="term" value="F:phosphorelay sensor kinase activity"/>
    <property type="evidence" value="ECO:0007669"/>
    <property type="project" value="InterPro"/>
</dbReference>
<keyword evidence="9" id="KW-0812">Transmembrane</keyword>
<evidence type="ECO:0000256" key="2">
    <source>
        <dbReference type="ARBA" id="ARBA00012438"/>
    </source>
</evidence>
<feature type="transmembrane region" description="Helical" evidence="9">
    <location>
        <begin position="175"/>
        <end position="208"/>
    </location>
</feature>
<evidence type="ECO:0000256" key="1">
    <source>
        <dbReference type="ARBA" id="ARBA00000085"/>
    </source>
</evidence>
<dbReference type="Pfam" id="PF07730">
    <property type="entry name" value="HisKA_3"/>
    <property type="match status" value="1"/>
</dbReference>
<dbReference type="Gene3D" id="3.30.565.10">
    <property type="entry name" value="Histidine kinase-like ATPase, C-terminal domain"/>
    <property type="match status" value="1"/>
</dbReference>
<evidence type="ECO:0000256" key="3">
    <source>
        <dbReference type="ARBA" id="ARBA00022553"/>
    </source>
</evidence>
<comment type="caution">
    <text evidence="11">The sequence shown here is derived from an EMBL/GenBank/DDBJ whole genome shotgun (WGS) entry which is preliminary data.</text>
</comment>
<feature type="transmembrane region" description="Helical" evidence="9">
    <location>
        <begin position="122"/>
        <end position="142"/>
    </location>
</feature>
<evidence type="ECO:0000256" key="7">
    <source>
        <dbReference type="ARBA" id="ARBA00022840"/>
    </source>
</evidence>
<gene>
    <name evidence="11" type="ORF">DFJ67_1585</name>
</gene>
<evidence type="ECO:0000256" key="6">
    <source>
        <dbReference type="ARBA" id="ARBA00022777"/>
    </source>
</evidence>
<feature type="transmembrane region" description="Helical" evidence="9">
    <location>
        <begin position="228"/>
        <end position="250"/>
    </location>
</feature>
<keyword evidence="4" id="KW-0808">Transferase</keyword>
<evidence type="ECO:0000313" key="11">
    <source>
        <dbReference type="EMBL" id="REF95626.1"/>
    </source>
</evidence>
<keyword evidence="9" id="KW-0472">Membrane</keyword>
<dbReference type="EMBL" id="QUMQ01000001">
    <property type="protein sequence ID" value="REF95626.1"/>
    <property type="molecule type" value="Genomic_DNA"/>
</dbReference>
<dbReference type="SUPFAM" id="SSF55874">
    <property type="entry name" value="ATPase domain of HSP90 chaperone/DNA topoisomerase II/histidine kinase"/>
    <property type="match status" value="1"/>
</dbReference>
<dbReference type="Gene3D" id="1.20.5.1930">
    <property type="match status" value="1"/>
</dbReference>
<dbReference type="Proteomes" id="UP000256913">
    <property type="component" value="Unassembled WGS sequence"/>
</dbReference>
<accession>A0A3D9ZDY9</accession>
<evidence type="ECO:0000259" key="10">
    <source>
        <dbReference type="Pfam" id="PF07730"/>
    </source>
</evidence>
<dbReference type="InterPro" id="IPR050482">
    <property type="entry name" value="Sensor_HK_TwoCompSys"/>
</dbReference>
<dbReference type="GO" id="GO:0046983">
    <property type="term" value="F:protein dimerization activity"/>
    <property type="evidence" value="ECO:0007669"/>
    <property type="project" value="InterPro"/>
</dbReference>
<sequence length="474" mass="49865">MAAEQTRSAPLLCTPVDTTRQYGRCLQGCRASACSAFALHPCRKHLAVRPLPTGVQSKRAWRVCSPAGTIGRVTRVLAPLVRGSTYRRGVYLLLGAVIVLPYALLTIVFVSMLTSDDVPKLATWPLLLIGLVIAVTPAFLGGTRAVEIVAARGLLGVDLPDPTGRADRETTLRGALWFGLHLAFGGLVGVALVTAVPMALVFVLQWFAGSGLSRDDLPLGDWNPAALMATGIVLLVLLAYAVAGLGALAAQLAPTLLGPSQAQRIAALEAHAGHLVERNRLARELHDSVGHALTVTTLQAAAAQRALHDPELVKRALVAIEETGRSAMEDLDHVLGLLRAAERIDRPGPQRTLADVDRVVADVTGAGLTVTLTREGPIATVPAAVSREGYRIVQEALTNAVRHAGPVPVTVHIAVVDRSLRIDVANPVTREGHDPSGRGLAGMRERVDVLGGRMTAGPADGRFTVAVRLPTGGS</sequence>
<keyword evidence="6 11" id="KW-0418">Kinase</keyword>
<dbReference type="InterPro" id="IPR011712">
    <property type="entry name" value="Sig_transdc_His_kin_sub3_dim/P"/>
</dbReference>
<keyword evidence="9" id="KW-1133">Transmembrane helix</keyword>
<evidence type="ECO:0000256" key="8">
    <source>
        <dbReference type="ARBA" id="ARBA00023012"/>
    </source>
</evidence>
<dbReference type="CDD" id="cd16917">
    <property type="entry name" value="HATPase_UhpB-NarQ-NarX-like"/>
    <property type="match status" value="1"/>
</dbReference>
<dbReference type="GO" id="GO:0016020">
    <property type="term" value="C:membrane"/>
    <property type="evidence" value="ECO:0007669"/>
    <property type="project" value="InterPro"/>
</dbReference>
<evidence type="ECO:0000256" key="9">
    <source>
        <dbReference type="SAM" id="Phobius"/>
    </source>
</evidence>
<keyword evidence="12" id="KW-1185">Reference proteome</keyword>
<dbReference type="EC" id="2.7.13.3" evidence="2"/>
<comment type="catalytic activity">
    <reaction evidence="1">
        <text>ATP + protein L-histidine = ADP + protein N-phospho-L-histidine.</text>
        <dbReference type="EC" id="2.7.13.3"/>
    </reaction>
</comment>
<keyword evidence="8" id="KW-0902">Two-component regulatory system</keyword>
<protein>
    <recommendedName>
        <fullName evidence="2">histidine kinase</fullName>
        <ecNumber evidence="2">2.7.13.3</ecNumber>
    </recommendedName>
</protein>
<dbReference type="OrthoDB" id="227596at2"/>
<keyword evidence="5" id="KW-0547">Nucleotide-binding</keyword>
<dbReference type="PANTHER" id="PTHR24421">
    <property type="entry name" value="NITRATE/NITRITE SENSOR PROTEIN NARX-RELATED"/>
    <property type="match status" value="1"/>
</dbReference>
<dbReference type="PANTHER" id="PTHR24421:SF10">
    <property type="entry name" value="NITRATE_NITRITE SENSOR PROTEIN NARQ"/>
    <property type="match status" value="1"/>
</dbReference>
<evidence type="ECO:0000256" key="5">
    <source>
        <dbReference type="ARBA" id="ARBA00022741"/>
    </source>
</evidence>
<evidence type="ECO:0000256" key="4">
    <source>
        <dbReference type="ARBA" id="ARBA00022679"/>
    </source>
</evidence>
<reference evidence="11 12" key="1">
    <citation type="submission" date="2018-08" db="EMBL/GenBank/DDBJ databases">
        <title>Sequencing the genomes of 1000 actinobacteria strains.</title>
        <authorList>
            <person name="Klenk H.-P."/>
        </authorList>
    </citation>
    <scope>NUCLEOTIDE SEQUENCE [LARGE SCALE GENOMIC DNA]</scope>
    <source>
        <strain evidence="11 12">DSM 44099</strain>
    </source>
</reference>
<dbReference type="InterPro" id="IPR036890">
    <property type="entry name" value="HATPase_C_sf"/>
</dbReference>
<dbReference type="AlphaFoldDB" id="A0A3D9ZDY9"/>
<keyword evidence="3" id="KW-0597">Phosphoprotein</keyword>